<dbReference type="Proteomes" id="UP000503278">
    <property type="component" value="Chromosome"/>
</dbReference>
<reference evidence="3 4" key="1">
    <citation type="submission" date="2020-04" db="EMBL/GenBank/DDBJ databases">
        <title>Genome sequencing of novel species.</title>
        <authorList>
            <person name="Heo J."/>
            <person name="Kim S.-J."/>
            <person name="Kim J.-S."/>
            <person name="Hong S.-B."/>
            <person name="Kwon S.-W."/>
        </authorList>
    </citation>
    <scope>NUCLEOTIDE SEQUENCE [LARGE SCALE GENOMIC DNA]</scope>
    <source>
        <strain evidence="3 4">F39-2</strain>
    </source>
</reference>
<dbReference type="AlphaFoldDB" id="A0A7L5E565"/>
<proteinExistence type="predicted"/>
<evidence type="ECO:0000313" key="3">
    <source>
        <dbReference type="EMBL" id="QJD97449.1"/>
    </source>
</evidence>
<organism evidence="3 4">
    <name type="scientific">Mucilaginibacter robiniae</name>
    <dbReference type="NCBI Taxonomy" id="2728022"/>
    <lineage>
        <taxon>Bacteria</taxon>
        <taxon>Pseudomonadati</taxon>
        <taxon>Bacteroidota</taxon>
        <taxon>Sphingobacteriia</taxon>
        <taxon>Sphingobacteriales</taxon>
        <taxon>Sphingobacteriaceae</taxon>
        <taxon>Mucilaginibacter</taxon>
    </lineage>
</organism>
<dbReference type="KEGG" id="mrob:HH214_17005"/>
<dbReference type="Pfam" id="PF10988">
    <property type="entry name" value="DUF2807"/>
    <property type="match status" value="1"/>
</dbReference>
<evidence type="ECO:0000313" key="4">
    <source>
        <dbReference type="Proteomes" id="UP000503278"/>
    </source>
</evidence>
<evidence type="ECO:0000259" key="2">
    <source>
        <dbReference type="Pfam" id="PF10988"/>
    </source>
</evidence>
<gene>
    <name evidence="3" type="ORF">HH214_17005</name>
</gene>
<dbReference type="Gene3D" id="2.160.20.120">
    <property type="match status" value="1"/>
</dbReference>
<dbReference type="InterPro" id="IPR021255">
    <property type="entry name" value="DUF2807"/>
</dbReference>
<sequence length="245" mass="26123">MKSLSYFLLAASLLTGTGQTFAKPISTSKTYSYDTQDRHLSGFHAIEVAGSYDVYIVQSNTESVKVEADADDMDRMVTEVNNGVLKIYTKNNKGWNWSWNSGSHKRVVYVSVRNITAIALTGSGDVYFKDGIRTNNLTLKLTGSGDLYGRLDVTNLQSSIVGSGDIKISGRAENSEVSVVGSGDFTASNLATVNTVVKVRGSGDAVVNANQQLDAAVSGSGDIRYSGNVKQVSSSKFGSGSISRM</sequence>
<name>A0A7L5E565_9SPHI</name>
<dbReference type="RefSeq" id="WP_169609629.1">
    <property type="nucleotide sequence ID" value="NZ_CP051682.1"/>
</dbReference>
<keyword evidence="4" id="KW-1185">Reference proteome</keyword>
<dbReference type="PANTHER" id="PTHR39200:SF1">
    <property type="entry name" value="AUTO-TRANSPORTER ADHESIN HEAD GIN DOMAIN-CONTAINING PROTEIN-RELATED"/>
    <property type="match status" value="1"/>
</dbReference>
<dbReference type="EMBL" id="CP051682">
    <property type="protein sequence ID" value="QJD97449.1"/>
    <property type="molecule type" value="Genomic_DNA"/>
</dbReference>
<feature type="chain" id="PRO_5029610851" evidence="1">
    <location>
        <begin position="23"/>
        <end position="245"/>
    </location>
</feature>
<keyword evidence="1" id="KW-0732">Signal</keyword>
<dbReference type="PANTHER" id="PTHR39200">
    <property type="entry name" value="HYPOTHETICAL EXPORTED PROTEIN"/>
    <property type="match status" value="1"/>
</dbReference>
<feature type="signal peptide" evidence="1">
    <location>
        <begin position="1"/>
        <end position="22"/>
    </location>
</feature>
<protein>
    <submittedName>
        <fullName evidence="3">DUF2807 domain-containing protein</fullName>
    </submittedName>
</protein>
<evidence type="ECO:0000256" key="1">
    <source>
        <dbReference type="SAM" id="SignalP"/>
    </source>
</evidence>
<feature type="domain" description="Putative auto-transporter adhesin head GIN" evidence="2">
    <location>
        <begin position="43"/>
        <end position="228"/>
    </location>
</feature>
<accession>A0A7L5E565</accession>